<dbReference type="SUPFAM" id="SSF54637">
    <property type="entry name" value="Thioesterase/thiol ester dehydrase-isomerase"/>
    <property type="match status" value="1"/>
</dbReference>
<protein>
    <submittedName>
        <fullName evidence="4">Putative thioesterase</fullName>
    </submittedName>
</protein>
<dbReference type="Proteomes" id="UP000578449">
    <property type="component" value="Unassembled WGS sequence"/>
</dbReference>
<evidence type="ECO:0000313" key="5">
    <source>
        <dbReference type="Proteomes" id="UP000578449"/>
    </source>
</evidence>
<comment type="caution">
    <text evidence="4">The sequence shown here is derived from an EMBL/GenBank/DDBJ whole genome shotgun (WGS) entry which is preliminary data.</text>
</comment>
<dbReference type="InterPro" id="IPR054485">
    <property type="entry name" value="FlK-like_dom"/>
</dbReference>
<feature type="active site" evidence="1">
    <location>
        <position position="42"/>
    </location>
</feature>
<dbReference type="PIRSF" id="PIRSF014972">
    <property type="entry name" value="FlK"/>
    <property type="match status" value="1"/>
</dbReference>
<dbReference type="Gene3D" id="3.10.129.10">
    <property type="entry name" value="Hotdog Thioesterase"/>
    <property type="match status" value="1"/>
</dbReference>
<accession>A0A840P5I0</accession>
<organism evidence="4 5">
    <name type="scientific">Thermocatellispora tengchongensis</name>
    <dbReference type="NCBI Taxonomy" id="1073253"/>
    <lineage>
        <taxon>Bacteria</taxon>
        <taxon>Bacillati</taxon>
        <taxon>Actinomycetota</taxon>
        <taxon>Actinomycetes</taxon>
        <taxon>Streptosporangiales</taxon>
        <taxon>Streptosporangiaceae</taxon>
        <taxon>Thermocatellispora</taxon>
    </lineage>
</organism>
<name>A0A840P5I0_9ACTN</name>
<evidence type="ECO:0000313" key="4">
    <source>
        <dbReference type="EMBL" id="MBB5132730.1"/>
    </source>
</evidence>
<feature type="active site" evidence="1">
    <location>
        <position position="68"/>
    </location>
</feature>
<evidence type="ECO:0000256" key="2">
    <source>
        <dbReference type="PIRSR" id="PIRSR014972-2"/>
    </source>
</evidence>
<dbReference type="PANTHER" id="PTHR36934">
    <property type="entry name" value="BLR0278 PROTEIN"/>
    <property type="match status" value="1"/>
</dbReference>
<keyword evidence="5" id="KW-1185">Reference proteome</keyword>
<feature type="binding site" evidence="2">
    <location>
        <position position="61"/>
    </location>
    <ligand>
        <name>substrate</name>
    </ligand>
</feature>
<reference evidence="4 5" key="1">
    <citation type="submission" date="2020-08" db="EMBL/GenBank/DDBJ databases">
        <title>Genomic Encyclopedia of Type Strains, Phase IV (KMG-IV): sequencing the most valuable type-strain genomes for metagenomic binning, comparative biology and taxonomic classification.</title>
        <authorList>
            <person name="Goeker M."/>
        </authorList>
    </citation>
    <scope>NUCLEOTIDE SEQUENCE [LARGE SCALE GENOMIC DNA]</scope>
    <source>
        <strain evidence="4 5">DSM 45615</strain>
    </source>
</reference>
<sequence>MTIAPGLTATMLFLVEKADTAAMLGSGDVPILGTPRLLAFAEAATVQAVRDHLEPGQTTVGTRVELEHLAACPVGAHVELSAELTKVDGRRLVFGFTATERATLVGSGTIERVVVDRARFLARATS</sequence>
<evidence type="ECO:0000259" key="3">
    <source>
        <dbReference type="Pfam" id="PF22636"/>
    </source>
</evidence>
<dbReference type="Pfam" id="PF22636">
    <property type="entry name" value="FlK"/>
    <property type="match status" value="1"/>
</dbReference>
<feature type="binding site" evidence="2">
    <location>
        <position position="61"/>
    </location>
    <ligand>
        <name>CoA</name>
        <dbReference type="ChEBI" id="CHEBI:57287"/>
    </ligand>
</feature>
<dbReference type="InterPro" id="IPR025540">
    <property type="entry name" value="FlK"/>
</dbReference>
<dbReference type="AlphaFoldDB" id="A0A840P5I0"/>
<dbReference type="EMBL" id="JACHGN010000004">
    <property type="protein sequence ID" value="MBB5132730.1"/>
    <property type="molecule type" value="Genomic_DNA"/>
</dbReference>
<feature type="binding site" evidence="2">
    <location>
        <position position="112"/>
    </location>
    <ligand>
        <name>substrate</name>
    </ligand>
</feature>
<dbReference type="RefSeq" id="WP_185049680.1">
    <property type="nucleotide sequence ID" value="NZ_BAABIX010000003.1"/>
</dbReference>
<feature type="active site" evidence="1">
    <location>
        <position position="34"/>
    </location>
</feature>
<evidence type="ECO:0000256" key="1">
    <source>
        <dbReference type="PIRSR" id="PIRSR014972-1"/>
    </source>
</evidence>
<feature type="domain" description="Fluoroacetyl-CoA-specific thioesterase-like" evidence="3">
    <location>
        <begin position="15"/>
        <end position="117"/>
    </location>
</feature>
<dbReference type="InterPro" id="IPR029069">
    <property type="entry name" value="HotDog_dom_sf"/>
</dbReference>
<gene>
    <name evidence="4" type="ORF">HNP84_002446</name>
</gene>
<dbReference type="PANTHER" id="PTHR36934:SF1">
    <property type="entry name" value="THIOESTERASE DOMAIN-CONTAINING PROTEIN"/>
    <property type="match status" value="1"/>
</dbReference>
<proteinExistence type="predicted"/>